<dbReference type="Proteomes" id="UP000035481">
    <property type="component" value="Unassembled WGS sequence"/>
</dbReference>
<dbReference type="RefSeq" id="WP_046972050.1">
    <property type="nucleotide sequence ID" value="NZ_JPLA01000028.1"/>
</dbReference>
<proteinExistence type="predicted"/>
<keyword evidence="1" id="KW-0732">Signal</keyword>
<organism evidence="2 3">
    <name type="scientific">Dyella japonica DSM 16301</name>
    <dbReference type="NCBI Taxonomy" id="1440762"/>
    <lineage>
        <taxon>Bacteria</taxon>
        <taxon>Pseudomonadati</taxon>
        <taxon>Pseudomonadota</taxon>
        <taxon>Gammaproteobacteria</taxon>
        <taxon>Lysobacterales</taxon>
        <taxon>Rhodanobacteraceae</taxon>
        <taxon>Dyella</taxon>
    </lineage>
</organism>
<protein>
    <recommendedName>
        <fullName evidence="4">Lipoprotein</fullName>
    </recommendedName>
</protein>
<accession>A0A0G9H6V5</accession>
<comment type="caution">
    <text evidence="2">The sequence shown here is derived from an EMBL/GenBank/DDBJ whole genome shotgun (WGS) entry which is preliminary data.</text>
</comment>
<dbReference type="EMBL" id="JPLA01000028">
    <property type="protein sequence ID" value="KLD63432.1"/>
    <property type="molecule type" value="Genomic_DNA"/>
</dbReference>
<evidence type="ECO:0000313" key="2">
    <source>
        <dbReference type="EMBL" id="KLD63432.1"/>
    </source>
</evidence>
<gene>
    <name evidence="2" type="ORF">Y882_11720</name>
</gene>
<feature type="signal peptide" evidence="1">
    <location>
        <begin position="1"/>
        <end position="22"/>
    </location>
</feature>
<dbReference type="InterPro" id="IPR046603">
    <property type="entry name" value="DUF6662"/>
</dbReference>
<evidence type="ECO:0008006" key="4">
    <source>
        <dbReference type="Google" id="ProtNLM"/>
    </source>
</evidence>
<reference evidence="2 3" key="1">
    <citation type="journal article" date="2015" name="Antonie Van Leeuwenhoek">
        <title>A phylogenomic and molecular marker based taxonomic framework for the order Xanthomonadales: proposal to transfer the families Algiphilaceae and Solimonadaceae to the order Nevskiales ord. nov. and to create a new family within the order Xanthomonadales, the family Rhodanobacteraceae fam. nov., containing the genus Rhodanobacter and its closest relatives.</title>
        <authorList>
            <person name="Naushad S."/>
            <person name="Adeolu M."/>
            <person name="Wong S."/>
            <person name="Sohail M."/>
            <person name="Schellhorn H.E."/>
            <person name="Gupta R.S."/>
        </authorList>
    </citation>
    <scope>NUCLEOTIDE SEQUENCE [LARGE SCALE GENOMIC DNA]</scope>
    <source>
        <strain evidence="2 3">DSM 16301</strain>
    </source>
</reference>
<feature type="chain" id="PRO_5002576836" description="Lipoprotein" evidence="1">
    <location>
        <begin position="23"/>
        <end position="311"/>
    </location>
</feature>
<sequence>MKIRLLTLTLLASMATMPVAHADEPLFGYIYTTDTLPKDKSEVEQWATLREGRSQGTFHLLQTRTEYSYGVTDKFQLSGYLNLAWTKVDGNVPDGSTAPPEVFADYNVPSQGSWSRSRLESFSMEAIYRFASPYTSPVGAAVYLEPSLGPRTQELETRLILQSNFLDDRLVFAFNTTIGQERRYLHGDPSADPTSDDYRDHWDKETDVNFGLAGSYRFAPNWSLGAELQNEREWAGFNPFESDKRTNMAWYAGPTLHYGGRHFFMTFTTLFQLHGARDYANPADESFVVHGITNADDFEKYRFRLKLGYYF</sequence>
<dbReference type="Pfam" id="PF20367">
    <property type="entry name" value="DUF6662"/>
    <property type="match status" value="1"/>
</dbReference>
<evidence type="ECO:0000256" key="1">
    <source>
        <dbReference type="SAM" id="SignalP"/>
    </source>
</evidence>
<dbReference type="PATRIC" id="fig|1440762.4.peg.1844"/>
<name>A0A0G9H6V5_9GAMM</name>
<dbReference type="AlphaFoldDB" id="A0A0G9H6V5"/>
<evidence type="ECO:0000313" key="3">
    <source>
        <dbReference type="Proteomes" id="UP000035481"/>
    </source>
</evidence>